<dbReference type="Pfam" id="PF00155">
    <property type="entry name" value="Aminotran_1_2"/>
    <property type="match status" value="1"/>
</dbReference>
<dbReference type="UniPathway" id="UPA00031">
    <property type="reaction ID" value="UER00012"/>
</dbReference>
<evidence type="ECO:0000256" key="11">
    <source>
        <dbReference type="HAMAP-Rule" id="MF_01023"/>
    </source>
</evidence>
<name>A0A5C6XAW8_9DELT</name>
<dbReference type="AlphaFoldDB" id="A0A5C6XAW8"/>
<dbReference type="PANTHER" id="PTHR43643">
    <property type="entry name" value="HISTIDINOL-PHOSPHATE AMINOTRANSFERASE 2"/>
    <property type="match status" value="1"/>
</dbReference>
<dbReference type="CDD" id="cd00609">
    <property type="entry name" value="AAT_like"/>
    <property type="match status" value="1"/>
</dbReference>
<accession>A0A5C6XAW8</accession>
<evidence type="ECO:0000313" key="13">
    <source>
        <dbReference type="EMBL" id="TXD35926.1"/>
    </source>
</evidence>
<dbReference type="Gene3D" id="3.90.1150.10">
    <property type="entry name" value="Aspartate Aminotransferase, domain 1"/>
    <property type="match status" value="1"/>
</dbReference>
<evidence type="ECO:0000256" key="4">
    <source>
        <dbReference type="ARBA" id="ARBA00011738"/>
    </source>
</evidence>
<dbReference type="InterPro" id="IPR015421">
    <property type="entry name" value="PyrdxlP-dep_Trfase_major"/>
</dbReference>
<keyword evidence="5 11" id="KW-0032">Aminotransferase</keyword>
<comment type="similarity">
    <text evidence="3 11">Belongs to the class-II pyridoxal-phosphate-dependent aminotransferase family. Histidinol-phosphate aminotransferase subfamily.</text>
</comment>
<dbReference type="PANTHER" id="PTHR43643:SF6">
    <property type="entry name" value="HISTIDINOL-PHOSPHATE AMINOTRANSFERASE"/>
    <property type="match status" value="1"/>
</dbReference>
<comment type="caution">
    <text evidence="13">The sequence shown here is derived from an EMBL/GenBank/DDBJ whole genome shotgun (WGS) entry which is preliminary data.</text>
</comment>
<comment type="catalytic activity">
    <reaction evidence="10 11">
        <text>L-histidinol phosphate + 2-oxoglutarate = 3-(imidazol-4-yl)-2-oxopropyl phosphate + L-glutamate</text>
        <dbReference type="Rhea" id="RHEA:23744"/>
        <dbReference type="ChEBI" id="CHEBI:16810"/>
        <dbReference type="ChEBI" id="CHEBI:29985"/>
        <dbReference type="ChEBI" id="CHEBI:57766"/>
        <dbReference type="ChEBI" id="CHEBI:57980"/>
        <dbReference type="EC" id="2.6.1.9"/>
    </reaction>
</comment>
<dbReference type="EC" id="2.6.1.9" evidence="11"/>
<evidence type="ECO:0000256" key="7">
    <source>
        <dbReference type="ARBA" id="ARBA00022679"/>
    </source>
</evidence>
<dbReference type="EMBL" id="VOSM01000007">
    <property type="protein sequence ID" value="TXD35926.1"/>
    <property type="molecule type" value="Genomic_DNA"/>
</dbReference>
<dbReference type="InterPro" id="IPR015424">
    <property type="entry name" value="PyrdxlP-dep_Trfase"/>
</dbReference>
<comment type="pathway">
    <text evidence="2 11">Amino-acid biosynthesis; L-histidine biosynthesis; L-histidine from 5-phospho-alpha-D-ribose 1-diphosphate: step 7/9.</text>
</comment>
<evidence type="ECO:0000256" key="9">
    <source>
        <dbReference type="ARBA" id="ARBA00023102"/>
    </source>
</evidence>
<dbReference type="PROSITE" id="PS00599">
    <property type="entry name" value="AA_TRANSFER_CLASS_2"/>
    <property type="match status" value="1"/>
</dbReference>
<dbReference type="InterPro" id="IPR005861">
    <property type="entry name" value="HisP_aminotrans"/>
</dbReference>
<dbReference type="GO" id="GO:0004400">
    <property type="term" value="F:histidinol-phosphate transaminase activity"/>
    <property type="evidence" value="ECO:0007669"/>
    <property type="project" value="UniProtKB-UniRule"/>
</dbReference>
<evidence type="ECO:0000256" key="8">
    <source>
        <dbReference type="ARBA" id="ARBA00022898"/>
    </source>
</evidence>
<dbReference type="InterPro" id="IPR004839">
    <property type="entry name" value="Aminotransferase_I/II_large"/>
</dbReference>
<feature type="domain" description="Aminotransferase class I/classII large" evidence="12">
    <location>
        <begin position="93"/>
        <end position="417"/>
    </location>
</feature>
<dbReference type="Proteomes" id="UP000321412">
    <property type="component" value="Unassembled WGS sequence"/>
</dbReference>
<keyword evidence="14" id="KW-1185">Reference proteome</keyword>
<sequence length="421" mass="46754">MPYHRSFKRARWPACLLVELKLPAMVEGRMSNANLDFRMVDVASKEGERETQRLRAVPPPASRIDVAPTIQALTPYEAVSSQAAIEAQPDHRTVFKLDWNESTIEPSPRVTAAIAQYLTHGRGLNWYPRLGSVELLDALADYTGVSTDSLLVTNGSDDALHLICSTYLDRDDDVVIPVPTYNHFMVFAQSRGANVITVRGETAFDPNLEGIRAQMTRRTRLLYLVSPNNPTGMVFDPEVVAAFCRDFPETIVVLDEAYFEFSQVTGVNLVREFDNLIVTRTFSKAFGLAGLRVGYLAASPALVDGLRRIYNPKSVNSLGQIGAIAALGDLDYLNAFLDQVRESKRMLGEFFESRGVEAYITSANFVVVRVANIAGTLEALEARGVYVRDRSSYPGLEGCLRMSVGTIEQTERLLERIDDLF</sequence>
<keyword evidence="7 11" id="KW-0808">Transferase</keyword>
<evidence type="ECO:0000256" key="6">
    <source>
        <dbReference type="ARBA" id="ARBA00022605"/>
    </source>
</evidence>
<dbReference type="GO" id="GO:0030170">
    <property type="term" value="F:pyridoxal phosphate binding"/>
    <property type="evidence" value="ECO:0007669"/>
    <property type="project" value="InterPro"/>
</dbReference>
<dbReference type="InterPro" id="IPR050106">
    <property type="entry name" value="HistidinolP_aminotransfase"/>
</dbReference>
<keyword evidence="6 11" id="KW-0028">Amino-acid biosynthesis</keyword>
<keyword evidence="9 11" id="KW-0368">Histidine biosynthesis</keyword>
<gene>
    <name evidence="11 13" type="primary">hisC</name>
    <name evidence="13" type="ORF">FRC98_14745</name>
</gene>
<evidence type="ECO:0000256" key="3">
    <source>
        <dbReference type="ARBA" id="ARBA00007970"/>
    </source>
</evidence>
<evidence type="ECO:0000256" key="5">
    <source>
        <dbReference type="ARBA" id="ARBA00022576"/>
    </source>
</evidence>
<protein>
    <recommendedName>
        <fullName evidence="11">Histidinol-phosphate aminotransferase</fullName>
        <ecNumber evidence="11">2.6.1.9</ecNumber>
    </recommendedName>
    <alternativeName>
        <fullName evidence="11">Imidazole acetol-phosphate transaminase</fullName>
    </alternativeName>
</protein>
<evidence type="ECO:0000256" key="1">
    <source>
        <dbReference type="ARBA" id="ARBA00001933"/>
    </source>
</evidence>
<dbReference type="NCBIfam" id="TIGR01141">
    <property type="entry name" value="hisC"/>
    <property type="match status" value="1"/>
</dbReference>
<dbReference type="Gene3D" id="3.40.640.10">
    <property type="entry name" value="Type I PLP-dependent aspartate aminotransferase-like (Major domain)"/>
    <property type="match status" value="1"/>
</dbReference>
<dbReference type="InterPro" id="IPR001917">
    <property type="entry name" value="Aminotrans_II_pyridoxalP_BS"/>
</dbReference>
<feature type="modified residue" description="N6-(pyridoxal phosphate)lysine" evidence="11">
    <location>
        <position position="284"/>
    </location>
</feature>
<comment type="cofactor">
    <cofactor evidence="1 11">
        <name>pyridoxal 5'-phosphate</name>
        <dbReference type="ChEBI" id="CHEBI:597326"/>
    </cofactor>
</comment>
<keyword evidence="8 11" id="KW-0663">Pyridoxal phosphate</keyword>
<organism evidence="13 14">
    <name type="scientific">Lujinxingia vulgaris</name>
    <dbReference type="NCBI Taxonomy" id="2600176"/>
    <lineage>
        <taxon>Bacteria</taxon>
        <taxon>Deltaproteobacteria</taxon>
        <taxon>Bradymonadales</taxon>
        <taxon>Lujinxingiaceae</taxon>
        <taxon>Lujinxingia</taxon>
    </lineage>
</organism>
<evidence type="ECO:0000256" key="10">
    <source>
        <dbReference type="ARBA" id="ARBA00047481"/>
    </source>
</evidence>
<proteinExistence type="inferred from homology"/>
<evidence type="ECO:0000259" key="12">
    <source>
        <dbReference type="Pfam" id="PF00155"/>
    </source>
</evidence>
<comment type="subunit">
    <text evidence="4 11">Homodimer.</text>
</comment>
<dbReference type="InterPro" id="IPR015422">
    <property type="entry name" value="PyrdxlP-dep_Trfase_small"/>
</dbReference>
<dbReference type="OrthoDB" id="9813612at2"/>
<evidence type="ECO:0000313" key="14">
    <source>
        <dbReference type="Proteomes" id="UP000321412"/>
    </source>
</evidence>
<dbReference type="HAMAP" id="MF_01023">
    <property type="entry name" value="HisC_aminotrans_2"/>
    <property type="match status" value="1"/>
</dbReference>
<evidence type="ECO:0000256" key="2">
    <source>
        <dbReference type="ARBA" id="ARBA00005011"/>
    </source>
</evidence>
<dbReference type="GO" id="GO:0000105">
    <property type="term" value="P:L-histidine biosynthetic process"/>
    <property type="evidence" value="ECO:0007669"/>
    <property type="project" value="UniProtKB-UniRule"/>
</dbReference>
<dbReference type="SUPFAM" id="SSF53383">
    <property type="entry name" value="PLP-dependent transferases"/>
    <property type="match status" value="1"/>
</dbReference>
<reference evidence="13 14" key="1">
    <citation type="submission" date="2019-08" db="EMBL/GenBank/DDBJ databases">
        <title>Bradymonadales sp. TMQ4.</title>
        <authorList>
            <person name="Liang Q."/>
        </authorList>
    </citation>
    <scope>NUCLEOTIDE SEQUENCE [LARGE SCALE GENOMIC DNA]</scope>
    <source>
        <strain evidence="13 14">TMQ4</strain>
    </source>
</reference>